<protein>
    <submittedName>
        <fullName evidence="2">Membrane protein</fullName>
    </submittedName>
</protein>
<evidence type="ECO:0000313" key="3">
    <source>
        <dbReference type="Proteomes" id="UP001565435"/>
    </source>
</evidence>
<comment type="caution">
    <text evidence="2">The sequence shown here is derived from an EMBL/GenBank/DDBJ whole genome shotgun (WGS) entry which is preliminary data.</text>
</comment>
<dbReference type="EMBL" id="JBGBYS010000010">
    <property type="protein sequence ID" value="MEY9258944.1"/>
    <property type="molecule type" value="Genomic_DNA"/>
</dbReference>
<keyword evidence="1" id="KW-1133">Transmembrane helix</keyword>
<organism evidence="2 3">
    <name type="scientific">Brevibacterium epidermidis</name>
    <dbReference type="NCBI Taxonomy" id="1698"/>
    <lineage>
        <taxon>Bacteria</taxon>
        <taxon>Bacillati</taxon>
        <taxon>Actinomycetota</taxon>
        <taxon>Actinomycetes</taxon>
        <taxon>Micrococcales</taxon>
        <taxon>Brevibacteriaceae</taxon>
        <taxon>Brevibacterium</taxon>
    </lineage>
</organism>
<feature type="transmembrane region" description="Helical" evidence="1">
    <location>
        <begin position="51"/>
        <end position="73"/>
    </location>
</feature>
<sequence length="238" mass="25170">MAQASSARPRWPLVAGVVIVVCYNSWLFAFVNPHPAPLSGYLSELAAAGQPYHWLFRSGDVVAGVLFVAVAVLGKHRWARRFGRAAPWLALAVATAGLGTIADTIAHMPCAPTLDAGCRLLYPQAPSGPGFTLHTLTSTVVSLGFLASFVLAAWGSGRPRRYLALGGIAAVLSLGSWVVETTAGTGEGYVQAIQVLLVSLWIGRLSLLLGDETPAAESVAVHRRAEDTVPCSKEDRDR</sequence>
<feature type="transmembrane region" description="Helical" evidence="1">
    <location>
        <begin position="162"/>
        <end position="179"/>
    </location>
</feature>
<gene>
    <name evidence="2" type="ORF">ABH903_001967</name>
</gene>
<name>A0ABV4EKB5_BREEP</name>
<keyword evidence="3" id="KW-1185">Reference proteome</keyword>
<dbReference type="Pfam" id="PF06197">
    <property type="entry name" value="DUF998"/>
    <property type="match status" value="1"/>
</dbReference>
<dbReference type="RefSeq" id="WP_370036290.1">
    <property type="nucleotide sequence ID" value="NZ_JBGBYS010000010.1"/>
</dbReference>
<feature type="transmembrane region" description="Helical" evidence="1">
    <location>
        <begin position="131"/>
        <end position="155"/>
    </location>
</feature>
<feature type="transmembrane region" description="Helical" evidence="1">
    <location>
        <begin position="191"/>
        <end position="209"/>
    </location>
</feature>
<keyword evidence="1" id="KW-0812">Transmembrane</keyword>
<feature type="transmembrane region" description="Helical" evidence="1">
    <location>
        <begin position="85"/>
        <end position="106"/>
    </location>
</feature>
<reference evidence="2 3" key="1">
    <citation type="submission" date="2024-07" db="EMBL/GenBank/DDBJ databases">
        <title>Mealworm larvae gut microbial communities from Newark, Delaware, USA.</title>
        <authorList>
            <person name="Blenner M."/>
        </authorList>
    </citation>
    <scope>NUCLEOTIDE SEQUENCE [LARGE SCALE GENOMIC DNA]</scope>
    <source>
        <strain evidence="2 3">UD i117</strain>
    </source>
</reference>
<proteinExistence type="predicted"/>
<evidence type="ECO:0000313" key="2">
    <source>
        <dbReference type="EMBL" id="MEY9258944.1"/>
    </source>
</evidence>
<dbReference type="Proteomes" id="UP001565435">
    <property type="component" value="Unassembled WGS sequence"/>
</dbReference>
<dbReference type="InterPro" id="IPR009339">
    <property type="entry name" value="DUF998"/>
</dbReference>
<keyword evidence="1" id="KW-0472">Membrane</keyword>
<accession>A0ABV4EKB5</accession>
<feature type="transmembrane region" description="Helical" evidence="1">
    <location>
        <begin position="12"/>
        <end position="31"/>
    </location>
</feature>
<evidence type="ECO:0000256" key="1">
    <source>
        <dbReference type="SAM" id="Phobius"/>
    </source>
</evidence>